<comment type="similarity">
    <text evidence="1">Belongs to the N4BP1 family.</text>
</comment>
<feature type="domain" description="N4BP1 first type I KH-domain" evidence="4">
    <location>
        <begin position="26"/>
        <end position="92"/>
    </location>
</feature>
<feature type="domain" description="RNase NYN" evidence="3">
    <location>
        <begin position="699"/>
        <end position="850"/>
    </location>
</feature>
<dbReference type="GO" id="GO:0005634">
    <property type="term" value="C:nucleus"/>
    <property type="evidence" value="ECO:0007669"/>
    <property type="project" value="TreeGrafter"/>
</dbReference>
<dbReference type="Pfam" id="PF23255">
    <property type="entry name" value="DUF7070"/>
    <property type="match status" value="1"/>
</dbReference>
<dbReference type="GO" id="GO:0004521">
    <property type="term" value="F:RNA endonuclease activity"/>
    <property type="evidence" value="ECO:0007669"/>
    <property type="project" value="TreeGrafter"/>
</dbReference>
<dbReference type="Pfam" id="PF23053">
    <property type="entry name" value="UBA_N4BP1"/>
    <property type="match status" value="1"/>
</dbReference>
<sequence length="964" mass="107373">MAVSGTASVTVEERERWMRDEPLIEDEFTCAGALQGSLVALQPLIKRVFGVALVIEAEGDMTIVRSGQIWLRLQGRREEVDAAKLFVKGVVNQEAQRAVQYPEVLDCTFCGARGLFMDCLIRNTSAHVVVVSSGSLHISGLELPVIRAYSLILDLLEKYNASQGRRTDATLSGSGETLESRRAFKALVERWEDRHTLDLLVLPAPVKEVLLDLVKQAGLDTDRGAGPKNNDDACLQQAQSNMERLLLGEHNAMDIPEHSLKPIIAFPDIPSHSQLQHYIPPPGPVGISVNGDRTSGDTVNSEESTTFFRPVPQDMDQKFCAGTDVGEQASEELEQSGSSPQEVEEENVEETTPEDILLSVGSRKEFEHLLKFFTAMGFTEDVVRRVLTRTGPREASQILDLVQQEQAKDGGQQVSSSQRQAQDRGTFGAVPPGSSGSRTEDPDTFMKEVAWTGEETMNEDFLLEVMKMAAASCGYTETEVSEIYSNLPELKPHELLLELQKKDPRQKETVRGAGRERSGDKEDWGWRENAISDKKRESEVTQVDEETKESSEGRRPFEKVEKGGGSSAGKKKRQKNDKKGGNRSDQARFGLGTDPHPVDSSTTTQRQNHQTQPPDERPLTNQIGSVQVRGPPLATYPSDLHPTLPNLEPPETKLYQKLGPTQGPPPTAAGAVTGVQRFLEGLQMPFELKLTDDPGDTRLRQVIIDGSNVAMSHGLGQFFSCRGIALAVQYFWNRGHRKITVFIPQWRMKRDPKIKEQHFLTQLQDLGLLSLTPSREVMGKRINSYDDRFMLQMAQKTDGVIVTNDNLRDLYDESQLFRDIIKKRLLQYLFAGDLFMVPDDPLGRNGPHLNDFLCTQNSLPVVRSHTFAGVASFVPPVPPQSQTEVLRFRDWTPGGDRGRRRGPPRSGPAERSMEETLGLKEKLIQIFPDQDREITLVLQCNPTVTDINSLSDLILEQQRDNAEG</sequence>
<dbReference type="OrthoDB" id="392925at2759"/>
<organism evidence="9 10">
    <name type="scientific">Chanos chanos</name>
    <name type="common">Milkfish</name>
    <name type="synonym">Mugil chanos</name>
    <dbReference type="NCBI Taxonomy" id="29144"/>
    <lineage>
        <taxon>Eukaryota</taxon>
        <taxon>Metazoa</taxon>
        <taxon>Chordata</taxon>
        <taxon>Craniata</taxon>
        <taxon>Vertebrata</taxon>
        <taxon>Euteleostomi</taxon>
        <taxon>Actinopterygii</taxon>
        <taxon>Neopterygii</taxon>
        <taxon>Teleostei</taxon>
        <taxon>Ostariophysi</taxon>
        <taxon>Gonorynchiformes</taxon>
        <taxon>Chanidae</taxon>
        <taxon>Chanos</taxon>
    </lineage>
</organism>
<feature type="region of interest" description="Disordered" evidence="2">
    <location>
        <begin position="889"/>
        <end position="914"/>
    </location>
</feature>
<evidence type="ECO:0000256" key="1">
    <source>
        <dbReference type="ARBA" id="ARBA00038274"/>
    </source>
</evidence>
<feature type="region of interest" description="Disordered" evidence="2">
    <location>
        <begin position="328"/>
        <end position="355"/>
    </location>
</feature>
<dbReference type="CDD" id="cd18728">
    <property type="entry name" value="PIN_N4BP1-like"/>
    <property type="match status" value="1"/>
</dbReference>
<evidence type="ECO:0000313" key="10">
    <source>
        <dbReference type="RefSeq" id="XP_030636442.1"/>
    </source>
</evidence>
<evidence type="ECO:0000259" key="4">
    <source>
        <dbReference type="Pfam" id="PF23050"/>
    </source>
</evidence>
<keyword evidence="9" id="KW-1185">Reference proteome</keyword>
<dbReference type="InterPro" id="IPR056630">
    <property type="entry name" value="KH_N4BP1_2nd"/>
</dbReference>
<dbReference type="Gene3D" id="3.40.50.11980">
    <property type="match status" value="1"/>
</dbReference>
<feature type="domain" description="N4BP1 UBA-like" evidence="6">
    <location>
        <begin position="364"/>
        <end position="408"/>
    </location>
</feature>
<feature type="compositionally biased region" description="Basic and acidic residues" evidence="2">
    <location>
        <begin position="548"/>
        <end position="562"/>
    </location>
</feature>
<evidence type="ECO:0000259" key="5">
    <source>
        <dbReference type="Pfam" id="PF23052"/>
    </source>
</evidence>
<dbReference type="InterPro" id="IPR021869">
    <property type="entry name" value="RNase_Zc3h12_NYN"/>
</dbReference>
<feature type="domain" description="N4BP1 C-terminal UBA" evidence="7">
    <location>
        <begin position="910"/>
        <end position="956"/>
    </location>
</feature>
<dbReference type="InterPro" id="IPR056629">
    <property type="entry name" value="KH_N4BP1_1st"/>
</dbReference>
<feature type="compositionally biased region" description="Basic and acidic residues" evidence="2">
    <location>
        <begin position="577"/>
        <end position="586"/>
    </location>
</feature>
<feature type="domain" description="N4BP1 second type I KH-domain" evidence="5">
    <location>
        <begin position="93"/>
        <end position="216"/>
    </location>
</feature>
<dbReference type="Pfam" id="PF23054">
    <property type="entry name" value="UBA_N4BP1_C"/>
    <property type="match status" value="1"/>
</dbReference>
<dbReference type="AlphaFoldDB" id="A0A6J2VWK6"/>
<dbReference type="Pfam" id="PF11977">
    <property type="entry name" value="RNase_Zc3h12a"/>
    <property type="match status" value="1"/>
</dbReference>
<dbReference type="GeneID" id="115817302"/>
<feature type="compositionally biased region" description="Polar residues" evidence="2">
    <location>
        <begin position="599"/>
        <end position="622"/>
    </location>
</feature>
<feature type="domain" description="DUF7070" evidence="8">
    <location>
        <begin position="458"/>
        <end position="503"/>
    </location>
</feature>
<dbReference type="Pfam" id="PF23052">
    <property type="entry name" value="KH_N4BP1_2nd"/>
    <property type="match status" value="1"/>
</dbReference>
<evidence type="ECO:0000259" key="6">
    <source>
        <dbReference type="Pfam" id="PF23053"/>
    </source>
</evidence>
<dbReference type="InterPro" id="IPR056631">
    <property type="entry name" value="UBA_N4BP1"/>
</dbReference>
<dbReference type="FunFam" id="3.40.50.11980:FF:000001">
    <property type="entry name" value="ZC3H12A isoform 1"/>
    <property type="match status" value="1"/>
</dbReference>
<dbReference type="InterPro" id="IPR056578">
    <property type="entry name" value="UBA_N4BP1_C"/>
</dbReference>
<name>A0A6J2VWK6_CHACN</name>
<dbReference type="InterPro" id="IPR055498">
    <property type="entry name" value="DUF7070"/>
</dbReference>
<dbReference type="RefSeq" id="XP_030636443.1">
    <property type="nucleotide sequence ID" value="XM_030780583.1"/>
</dbReference>
<evidence type="ECO:0000313" key="11">
    <source>
        <dbReference type="RefSeq" id="XP_030636443.1"/>
    </source>
</evidence>
<evidence type="ECO:0000259" key="8">
    <source>
        <dbReference type="Pfam" id="PF23255"/>
    </source>
</evidence>
<dbReference type="RefSeq" id="XP_030636442.1">
    <property type="nucleotide sequence ID" value="XM_030780582.1"/>
</dbReference>
<evidence type="ECO:0000259" key="3">
    <source>
        <dbReference type="Pfam" id="PF11977"/>
    </source>
</evidence>
<reference evidence="10 11" key="1">
    <citation type="submission" date="2025-04" db="UniProtKB">
        <authorList>
            <consortium name="RefSeq"/>
        </authorList>
    </citation>
    <scope>IDENTIFICATION</scope>
</reference>
<dbReference type="InterPro" id="IPR051101">
    <property type="entry name" value="ZC3H12/N4BP1_RNase_Reg"/>
</dbReference>
<protein>
    <submittedName>
        <fullName evidence="10 11">NEDD4-binding protein 1-like</fullName>
    </submittedName>
</protein>
<proteinExistence type="inferred from homology"/>
<feature type="compositionally biased region" description="Basic and acidic residues" evidence="2">
    <location>
        <begin position="498"/>
        <end position="539"/>
    </location>
</feature>
<dbReference type="GO" id="GO:0036464">
    <property type="term" value="C:cytoplasmic ribonucleoprotein granule"/>
    <property type="evidence" value="ECO:0007669"/>
    <property type="project" value="TreeGrafter"/>
</dbReference>
<dbReference type="PANTHER" id="PTHR12876:SF28">
    <property type="entry name" value="PROTEIN KHNYN"/>
    <property type="match status" value="1"/>
</dbReference>
<evidence type="ECO:0000313" key="9">
    <source>
        <dbReference type="Proteomes" id="UP000504632"/>
    </source>
</evidence>
<evidence type="ECO:0000259" key="7">
    <source>
        <dbReference type="Pfam" id="PF23054"/>
    </source>
</evidence>
<dbReference type="GO" id="GO:0003729">
    <property type="term" value="F:mRNA binding"/>
    <property type="evidence" value="ECO:0007669"/>
    <property type="project" value="TreeGrafter"/>
</dbReference>
<dbReference type="PANTHER" id="PTHR12876">
    <property type="entry name" value="N4BP1-RELATED"/>
    <property type="match status" value="1"/>
</dbReference>
<dbReference type="CTD" id="23351"/>
<accession>A0A6J2VWK6</accession>
<evidence type="ECO:0000256" key="2">
    <source>
        <dbReference type="SAM" id="MobiDB-lite"/>
    </source>
</evidence>
<dbReference type="Proteomes" id="UP000504632">
    <property type="component" value="Chromosome 7"/>
</dbReference>
<gene>
    <name evidence="10 11" type="primary">LOC115817302</name>
</gene>
<feature type="region of interest" description="Disordered" evidence="2">
    <location>
        <begin position="405"/>
        <end position="443"/>
    </location>
</feature>
<feature type="region of interest" description="Disordered" evidence="2">
    <location>
        <begin position="498"/>
        <end position="622"/>
    </location>
</feature>
<dbReference type="Pfam" id="PF23050">
    <property type="entry name" value="KH_N4BP1_1st"/>
    <property type="match status" value="1"/>
</dbReference>
<feature type="compositionally biased region" description="Acidic residues" evidence="2">
    <location>
        <begin position="342"/>
        <end position="353"/>
    </location>
</feature>